<reference evidence="1 2" key="1">
    <citation type="journal article" date="2024" name="G3 (Bethesda)">
        <title>Genome assembly of Hibiscus sabdariffa L. provides insights into metabolisms of medicinal natural products.</title>
        <authorList>
            <person name="Kim T."/>
        </authorList>
    </citation>
    <scope>NUCLEOTIDE SEQUENCE [LARGE SCALE GENOMIC DNA]</scope>
    <source>
        <strain evidence="1">TK-2024</strain>
        <tissue evidence="1">Old leaves</tissue>
    </source>
</reference>
<keyword evidence="2" id="KW-1185">Reference proteome</keyword>
<organism evidence="1 2">
    <name type="scientific">Hibiscus sabdariffa</name>
    <name type="common">roselle</name>
    <dbReference type="NCBI Taxonomy" id="183260"/>
    <lineage>
        <taxon>Eukaryota</taxon>
        <taxon>Viridiplantae</taxon>
        <taxon>Streptophyta</taxon>
        <taxon>Embryophyta</taxon>
        <taxon>Tracheophyta</taxon>
        <taxon>Spermatophyta</taxon>
        <taxon>Magnoliopsida</taxon>
        <taxon>eudicotyledons</taxon>
        <taxon>Gunneridae</taxon>
        <taxon>Pentapetalae</taxon>
        <taxon>rosids</taxon>
        <taxon>malvids</taxon>
        <taxon>Malvales</taxon>
        <taxon>Malvaceae</taxon>
        <taxon>Malvoideae</taxon>
        <taxon>Hibiscus</taxon>
    </lineage>
</organism>
<name>A0ABR2U6E4_9ROSI</name>
<evidence type="ECO:0000313" key="1">
    <source>
        <dbReference type="EMBL" id="KAK9045049.1"/>
    </source>
</evidence>
<proteinExistence type="predicted"/>
<evidence type="ECO:0000313" key="2">
    <source>
        <dbReference type="Proteomes" id="UP001396334"/>
    </source>
</evidence>
<dbReference type="EMBL" id="JBBPBN010000002">
    <property type="protein sequence ID" value="KAK9045049.1"/>
    <property type="molecule type" value="Genomic_DNA"/>
</dbReference>
<dbReference type="Proteomes" id="UP001396334">
    <property type="component" value="Unassembled WGS sequence"/>
</dbReference>
<gene>
    <name evidence="1" type="ORF">V6N11_058939</name>
</gene>
<accession>A0ABR2U6E4</accession>
<comment type="caution">
    <text evidence="1">The sequence shown here is derived from an EMBL/GenBank/DDBJ whole genome shotgun (WGS) entry which is preliminary data.</text>
</comment>
<protein>
    <submittedName>
        <fullName evidence="1">Uncharacterized protein</fullName>
    </submittedName>
</protein>
<sequence>MVDVDLLSPRNVVAHDVDSFPGRDKGLQLGNVDFVSSRAFENVRSMGLHEMVVELSKPFEPSKSRSSREATVDARNNTPLVTVFYSIN</sequence>